<feature type="transmembrane region" description="Helical" evidence="1">
    <location>
        <begin position="72"/>
        <end position="93"/>
    </location>
</feature>
<evidence type="ECO:0000313" key="3">
    <source>
        <dbReference type="EMBL" id="EPR42969.1"/>
    </source>
</evidence>
<name>S7V8H1_DESML</name>
<reference evidence="3 4" key="1">
    <citation type="journal article" date="2013" name="Genome Announc.">
        <title>Draft genome sequences for three mercury-methylating, sulfate-reducing bacteria.</title>
        <authorList>
            <person name="Brown S.D."/>
            <person name="Hurt R.A.Jr."/>
            <person name="Gilmour C.C."/>
            <person name="Elias D.A."/>
        </authorList>
    </citation>
    <scope>NUCLEOTIDE SEQUENCE [LARGE SCALE GENOMIC DNA]</scope>
    <source>
        <strain evidence="3 4">DSM 2059</strain>
    </source>
</reference>
<comment type="caution">
    <text evidence="3">The sequence shown here is derived from an EMBL/GenBank/DDBJ whole genome shotgun (WGS) entry which is preliminary data.</text>
</comment>
<proteinExistence type="predicted"/>
<keyword evidence="4" id="KW-1185">Reference proteome</keyword>
<organism evidence="3 4">
    <name type="scientific">Desulfococcus multivorans DSM 2059</name>
    <dbReference type="NCBI Taxonomy" id="1121405"/>
    <lineage>
        <taxon>Bacteria</taxon>
        <taxon>Pseudomonadati</taxon>
        <taxon>Thermodesulfobacteriota</taxon>
        <taxon>Desulfobacteria</taxon>
        <taxon>Desulfobacterales</taxon>
        <taxon>Desulfococcaceae</taxon>
        <taxon>Desulfococcus</taxon>
    </lineage>
</organism>
<dbReference type="EMBL" id="ATHJ01000061">
    <property type="protein sequence ID" value="EPR42969.1"/>
    <property type="molecule type" value="Genomic_DNA"/>
</dbReference>
<keyword evidence="1" id="KW-1133">Transmembrane helix</keyword>
<sequence length="162" mass="18459">MSTVGSRVSYALLMAAGMTLAAPGPVFATQAHGDPEGLYVHQMSHLFLAYSMGLLIYWLRRRGLVLTGGWRNLQYSALFFIFWTIDAFTVHLMDEQYPIIQVARRDDWMLQIDSIPDVDWIKGLYYLVKLDHLFCVPALFLLYLGLKQLLKRHPADEVPAGP</sequence>
<dbReference type="STRING" id="897.B2D07_10340"/>
<dbReference type="RefSeq" id="WP_020875067.1">
    <property type="nucleotide sequence ID" value="NZ_ATHJ01000061.1"/>
</dbReference>
<keyword evidence="1" id="KW-0472">Membrane</keyword>
<feature type="chain" id="PRO_5030177306" evidence="2">
    <location>
        <begin position="22"/>
        <end position="162"/>
    </location>
</feature>
<dbReference type="eggNOG" id="ENOG5031B1G">
    <property type="taxonomic scope" value="Bacteria"/>
</dbReference>
<dbReference type="AlphaFoldDB" id="S7V8H1"/>
<dbReference type="Proteomes" id="UP000014977">
    <property type="component" value="Unassembled WGS sequence"/>
</dbReference>
<feature type="transmembrane region" description="Helical" evidence="1">
    <location>
        <begin position="124"/>
        <end position="144"/>
    </location>
</feature>
<keyword evidence="2" id="KW-0732">Signal</keyword>
<evidence type="ECO:0000256" key="1">
    <source>
        <dbReference type="SAM" id="Phobius"/>
    </source>
</evidence>
<accession>S7V8H1</accession>
<gene>
    <name evidence="3" type="ORF">dsmv_0050</name>
</gene>
<dbReference type="OrthoDB" id="5430998at2"/>
<feature type="signal peptide" evidence="2">
    <location>
        <begin position="1"/>
        <end position="21"/>
    </location>
</feature>
<protein>
    <submittedName>
        <fullName evidence="3">Uncharacterized protein</fullName>
    </submittedName>
</protein>
<feature type="transmembrane region" description="Helical" evidence="1">
    <location>
        <begin position="38"/>
        <end position="60"/>
    </location>
</feature>
<evidence type="ECO:0000256" key="2">
    <source>
        <dbReference type="SAM" id="SignalP"/>
    </source>
</evidence>
<keyword evidence="1" id="KW-0812">Transmembrane</keyword>
<evidence type="ECO:0000313" key="4">
    <source>
        <dbReference type="Proteomes" id="UP000014977"/>
    </source>
</evidence>